<organism evidence="3 4">
    <name type="scientific">Ruminococcus flavefaciens</name>
    <dbReference type="NCBI Taxonomy" id="1265"/>
    <lineage>
        <taxon>Bacteria</taxon>
        <taxon>Bacillati</taxon>
        <taxon>Bacillota</taxon>
        <taxon>Clostridia</taxon>
        <taxon>Eubacteriales</taxon>
        <taxon>Oscillospiraceae</taxon>
        <taxon>Ruminococcus</taxon>
    </lineage>
</organism>
<evidence type="ECO:0000259" key="2">
    <source>
        <dbReference type="Pfam" id="PF13672"/>
    </source>
</evidence>
<dbReference type="Proteomes" id="UP000183461">
    <property type="component" value="Unassembled WGS sequence"/>
</dbReference>
<accession>A0A1K1P157</accession>
<dbReference type="Gene3D" id="3.60.40.10">
    <property type="entry name" value="PPM-type phosphatase domain"/>
    <property type="match status" value="1"/>
</dbReference>
<evidence type="ECO:0000313" key="4">
    <source>
        <dbReference type="Proteomes" id="UP000183461"/>
    </source>
</evidence>
<dbReference type="InterPro" id="IPR001932">
    <property type="entry name" value="PPM-type_phosphatase-like_dom"/>
</dbReference>
<dbReference type="InterPro" id="IPR036457">
    <property type="entry name" value="PPM-type-like_dom_sf"/>
</dbReference>
<feature type="compositionally biased region" description="Acidic residues" evidence="1">
    <location>
        <begin position="330"/>
        <end position="348"/>
    </location>
</feature>
<evidence type="ECO:0000256" key="1">
    <source>
        <dbReference type="SAM" id="MobiDB-lite"/>
    </source>
</evidence>
<dbReference type="EMBL" id="FPIP01000006">
    <property type="protein sequence ID" value="SFW41300.1"/>
    <property type="molecule type" value="Genomic_DNA"/>
</dbReference>
<dbReference type="SUPFAM" id="SSF81606">
    <property type="entry name" value="PP2C-like"/>
    <property type="match status" value="1"/>
</dbReference>
<feature type="region of interest" description="Disordered" evidence="1">
    <location>
        <begin position="306"/>
        <end position="348"/>
    </location>
</feature>
<dbReference type="RefSeq" id="WP_072300663.1">
    <property type="nucleotide sequence ID" value="NZ_FPIP01000006.1"/>
</dbReference>
<gene>
    <name evidence="3" type="ORF">SAMN02910280_2425</name>
</gene>
<proteinExistence type="predicted"/>
<dbReference type="AlphaFoldDB" id="A0A1K1P157"/>
<evidence type="ECO:0000313" key="3">
    <source>
        <dbReference type="EMBL" id="SFW41300.1"/>
    </source>
</evidence>
<dbReference type="Pfam" id="PF13672">
    <property type="entry name" value="PP2C_2"/>
    <property type="match status" value="1"/>
</dbReference>
<reference evidence="3 4" key="1">
    <citation type="submission" date="2016-11" db="EMBL/GenBank/DDBJ databases">
        <authorList>
            <person name="Jaros S."/>
            <person name="Januszkiewicz K."/>
            <person name="Wedrychowicz H."/>
        </authorList>
    </citation>
    <scope>NUCLEOTIDE SEQUENCE [LARGE SCALE GENOMIC DNA]</scope>
    <source>
        <strain evidence="3 4">YL228</strain>
    </source>
</reference>
<feature type="domain" description="PPM-type phosphatase" evidence="2">
    <location>
        <begin position="12"/>
        <end position="261"/>
    </location>
</feature>
<protein>
    <submittedName>
        <fullName evidence="3">Protein phosphatase 2C</fullName>
    </submittedName>
</protein>
<sequence length="348" mass="38282">MDKILSFAQTTVGASHLSRDIVCQDSSLAADHEKYSFAAAADGHGSPCYLRTERGSKFAVECAAECVGEFLDGIENAAEVLADERQREELFNQLWRSIIARWHDKTEQDFRNEPFTEEEYSRIPEKFASYITRYESGEYIGAYGTTLLFAVVTEDYAFGAQIGDGKCVVIDGDSNVFAPIPEDPRCYENVTTSMCQDDAALSARFFYLPKGLMPAAVFLCTDGVENSYWNEEQLFSFFRGLALTIVENGMEDGVAQLADFLPAMTKKGSGDDVTCSGIINMPKLGACSDGIREDLEAAAAAISEETLPEDIEYSDEESQQVISDVVTEPAESEEAAEEAPEEQTEISE</sequence>
<feature type="compositionally biased region" description="Acidic residues" evidence="1">
    <location>
        <begin position="306"/>
        <end position="318"/>
    </location>
</feature>
<name>A0A1K1P157_RUMFL</name>